<keyword evidence="3" id="KW-1185">Reference proteome</keyword>
<dbReference type="PANTHER" id="PTHR12835">
    <property type="entry name" value="BIOTIN PROTEIN LIGASE"/>
    <property type="match status" value="1"/>
</dbReference>
<evidence type="ECO:0000313" key="2">
    <source>
        <dbReference type="EMBL" id="RZF32709.1"/>
    </source>
</evidence>
<gene>
    <name evidence="2" type="ORF">LSTR_LSTR004137</name>
</gene>
<comment type="caution">
    <text evidence="2">The sequence shown here is derived from an EMBL/GenBank/DDBJ whole genome shotgun (WGS) entry which is preliminary data.</text>
</comment>
<evidence type="ECO:0000259" key="1">
    <source>
        <dbReference type="PROSITE" id="PS51733"/>
    </source>
</evidence>
<dbReference type="SUPFAM" id="SSF55681">
    <property type="entry name" value="Class II aaRS and biotin synthetases"/>
    <property type="match status" value="1"/>
</dbReference>
<sequence>MSYEQLRGILQNLKKWLPLSLPVIAMDKVQRRQIIPYQKPPASTKPPNVIIYSESSETVENVKKTLSNILNVQRYTIYPLNLSQMSTSPWLNQATLVVVAGNVPASLVPRLQTYVMEANGKLLSICSDLIQTFLPDFQASNVKGELSSFSYSKWKNVNLIHDNVSYGLKSNGNEPVSNLCDQINNTALNGQYEPKLDVKTLSTDETPNTSNLLLATAPKGGKIFFSQVHLEGGSENKSLSSDQIRLDILKDLVSTHLGLQCGETMVEPEYTPGYLLGTKQSKEEFSSLLKDEIEDSGDILKVDGNTYQFCSSKNTKQHKQASPTFSPIYIDAESNSFSGDVYFKNLKTRKIGRVLVHSKVMTSSMVWINALSGDGLAVVAYLQTRGVGRGGNTWLSPEGCAMYSVQLHIPLDSILGQHLPLLQILVTLATVSGICSKEGLEKLDLRLKWPNDIYAGNSIKIGGAVVSSSSMNGVAICNPGVGVNLFNREPTTCVNEMIEELNRTTGSNVAPISFEEYFAITFTEMERLIDMVQSGRLQEVLDIYYGFWLHSDAKVTVLTPEGTKKLATINGIDEYGYLRMRDDNGEEFVVEHDGNSFDMLSGLIAPKV</sequence>
<dbReference type="Pfam" id="PF03099">
    <property type="entry name" value="BPL_LplA_LipB"/>
    <property type="match status" value="1"/>
</dbReference>
<name>A0A482WGP8_LAOST</name>
<reference evidence="2 3" key="1">
    <citation type="journal article" date="2017" name="Gigascience">
        <title>Genome sequence of the small brown planthopper, Laodelphax striatellus.</title>
        <authorList>
            <person name="Zhu J."/>
            <person name="Jiang F."/>
            <person name="Wang X."/>
            <person name="Yang P."/>
            <person name="Bao Y."/>
            <person name="Zhao W."/>
            <person name="Wang W."/>
            <person name="Lu H."/>
            <person name="Wang Q."/>
            <person name="Cui N."/>
            <person name="Li J."/>
            <person name="Chen X."/>
            <person name="Luo L."/>
            <person name="Yu J."/>
            <person name="Kang L."/>
            <person name="Cui F."/>
        </authorList>
    </citation>
    <scope>NUCLEOTIDE SEQUENCE [LARGE SCALE GENOMIC DNA]</scope>
    <source>
        <strain evidence="2">Lst14</strain>
    </source>
</reference>
<protein>
    <recommendedName>
        <fullName evidence="1">BPL/LPL catalytic domain-containing protein</fullName>
    </recommendedName>
</protein>
<proteinExistence type="predicted"/>
<dbReference type="Gene3D" id="3.30.930.10">
    <property type="entry name" value="Bira Bifunctional Protein, Domain 2"/>
    <property type="match status" value="1"/>
</dbReference>
<dbReference type="EMBL" id="QKKF02036132">
    <property type="protein sequence ID" value="RZF32709.1"/>
    <property type="molecule type" value="Genomic_DNA"/>
</dbReference>
<organism evidence="2 3">
    <name type="scientific">Laodelphax striatellus</name>
    <name type="common">Small brown planthopper</name>
    <name type="synonym">Delphax striatella</name>
    <dbReference type="NCBI Taxonomy" id="195883"/>
    <lineage>
        <taxon>Eukaryota</taxon>
        <taxon>Metazoa</taxon>
        <taxon>Ecdysozoa</taxon>
        <taxon>Arthropoda</taxon>
        <taxon>Hexapoda</taxon>
        <taxon>Insecta</taxon>
        <taxon>Pterygota</taxon>
        <taxon>Neoptera</taxon>
        <taxon>Paraneoptera</taxon>
        <taxon>Hemiptera</taxon>
        <taxon>Auchenorrhyncha</taxon>
        <taxon>Fulgoroidea</taxon>
        <taxon>Delphacidae</taxon>
        <taxon>Criomorphinae</taxon>
        <taxon>Laodelphax</taxon>
    </lineage>
</organism>
<dbReference type="OrthoDB" id="10250105at2759"/>
<accession>A0A482WGP8</accession>
<dbReference type="SMR" id="A0A482WGP8"/>
<feature type="domain" description="BPL/LPL catalytic" evidence="1">
    <location>
        <begin position="340"/>
        <end position="533"/>
    </location>
</feature>
<dbReference type="InParanoid" id="A0A482WGP8"/>
<dbReference type="GO" id="GO:0004077">
    <property type="term" value="F:biotin--[biotin carboxyl-carrier protein] ligase activity"/>
    <property type="evidence" value="ECO:0007669"/>
    <property type="project" value="TreeGrafter"/>
</dbReference>
<dbReference type="GO" id="GO:0005737">
    <property type="term" value="C:cytoplasm"/>
    <property type="evidence" value="ECO:0007669"/>
    <property type="project" value="TreeGrafter"/>
</dbReference>
<dbReference type="InterPro" id="IPR004143">
    <property type="entry name" value="BPL_LPL_catalytic"/>
</dbReference>
<dbReference type="PANTHER" id="PTHR12835:SF5">
    <property type="entry name" value="BIOTIN--PROTEIN LIGASE"/>
    <property type="match status" value="1"/>
</dbReference>
<dbReference type="AlphaFoldDB" id="A0A482WGP8"/>
<dbReference type="PROSITE" id="PS51733">
    <property type="entry name" value="BPL_LPL_CATALYTIC"/>
    <property type="match status" value="1"/>
</dbReference>
<dbReference type="InterPro" id="IPR003142">
    <property type="entry name" value="BPL_C"/>
</dbReference>
<dbReference type="STRING" id="195883.A0A482WGP8"/>
<evidence type="ECO:0000313" key="3">
    <source>
        <dbReference type="Proteomes" id="UP000291343"/>
    </source>
</evidence>
<dbReference type="Proteomes" id="UP000291343">
    <property type="component" value="Unassembled WGS sequence"/>
</dbReference>
<dbReference type="InterPro" id="IPR045864">
    <property type="entry name" value="aa-tRNA-synth_II/BPL/LPL"/>
</dbReference>
<dbReference type="Pfam" id="PF02237">
    <property type="entry name" value="BPL_C"/>
    <property type="match status" value="1"/>
</dbReference>